<evidence type="ECO:0000256" key="1">
    <source>
        <dbReference type="SAM" id="MobiDB-lite"/>
    </source>
</evidence>
<protein>
    <recommendedName>
        <fullName evidence="4">HTH APSES-type domain-containing protein</fullName>
    </recommendedName>
</protein>
<dbReference type="Gene3D" id="3.10.260.10">
    <property type="entry name" value="Transcription regulator HTH, APSES-type DNA-binding domain"/>
    <property type="match status" value="1"/>
</dbReference>
<evidence type="ECO:0000313" key="2">
    <source>
        <dbReference type="EMBL" id="ODV58198.1"/>
    </source>
</evidence>
<dbReference type="GO" id="GO:0030907">
    <property type="term" value="C:MBF transcription complex"/>
    <property type="evidence" value="ECO:0007669"/>
    <property type="project" value="TreeGrafter"/>
</dbReference>
<reference evidence="3" key="1">
    <citation type="submission" date="2016-05" db="EMBL/GenBank/DDBJ databases">
        <title>Comparative genomics of biotechnologically important yeasts.</title>
        <authorList>
            <consortium name="DOE Joint Genome Institute"/>
            <person name="Riley R."/>
            <person name="Haridas S."/>
            <person name="Wolfe K.H."/>
            <person name="Lopes M.R."/>
            <person name="Hittinger C.T."/>
            <person name="Goker M."/>
            <person name="Salamov A."/>
            <person name="Wisecaver J."/>
            <person name="Long T.M."/>
            <person name="Aerts A.L."/>
            <person name="Barry K."/>
            <person name="Choi C."/>
            <person name="Clum A."/>
            <person name="Coughlan A.Y."/>
            <person name="Deshpande S."/>
            <person name="Douglass A.P."/>
            <person name="Hanson S.J."/>
            <person name="Klenk H.-P."/>
            <person name="Labutti K."/>
            <person name="Lapidus A."/>
            <person name="Lindquist E."/>
            <person name="Lipzen A."/>
            <person name="Meier-Kolthoff J.P."/>
            <person name="Ohm R.A."/>
            <person name="Otillar R.P."/>
            <person name="Pangilinan J."/>
            <person name="Peng Y."/>
            <person name="Rokas A."/>
            <person name="Rosa C.A."/>
            <person name="Scheuner C."/>
            <person name="Sibirny A.A."/>
            <person name="Slot J.C."/>
            <person name="Stielow J.B."/>
            <person name="Sun H."/>
            <person name="Kurtzman C.P."/>
            <person name="Blackwell M."/>
            <person name="Grigoriev I.V."/>
            <person name="Jeffries T.W."/>
        </authorList>
    </citation>
    <scope>NUCLEOTIDE SEQUENCE [LARGE SCALE GENOMIC DNA]</scope>
    <source>
        <strain evidence="3">DSM 1968</strain>
    </source>
</reference>
<name>A0A1D2V994_9ASCO</name>
<sequence length="473" mass="53267">MYLQPNINHILSITKDIQPQSDLNKNINKDLKKDLTDLPMDIKNDLQKMNQSSLNNNTNNNNNNKFPSYHPIVPKLLSSNISNININNYKLPSISQSFANSENKDYHLSSQPNHFNQINSNDKFKLSFLTNPSSSFSMPSPPLSEPTNSPILKLKSSSSTTTTTSSSSSSSLSTLSASASTSNPASSASSPLSTSSSLMPKKIRSIKPKKFAQSLSANSSSALSVLNSSNMIEKPQKRPRKRNSNLNSLSINNNNSLIKNKRDKSKLLNLKNLKNIKNLKNLSTKNIIPKINFPYQPSKYTDSLQCKTSEYCCSKFLNNTLNAYEYKIGDEYIIWHMTTGHILFTNILKILNYKVDIPKLVKDNYEELDPNSKLNCSLPEHYQNLIKVKGGVTKIQGTYISYEFAYKLATKIAYKLRYVLVPLFGEQFLNDVLPFDHPFYGKLIIDDNKLAATKQISVLINKIPLNNHLLFSY</sequence>
<dbReference type="InterPro" id="IPR051642">
    <property type="entry name" value="SWI6-like"/>
</dbReference>
<dbReference type="GO" id="GO:0033309">
    <property type="term" value="C:SBF transcription complex"/>
    <property type="evidence" value="ECO:0007669"/>
    <property type="project" value="TreeGrafter"/>
</dbReference>
<dbReference type="SUPFAM" id="SSF54616">
    <property type="entry name" value="DNA-binding domain of Mlu1-box binding protein MBP1"/>
    <property type="match status" value="1"/>
</dbReference>
<dbReference type="GO" id="GO:0003677">
    <property type="term" value="F:DNA binding"/>
    <property type="evidence" value="ECO:0007669"/>
    <property type="project" value="InterPro"/>
</dbReference>
<dbReference type="Proteomes" id="UP000095038">
    <property type="component" value="Unassembled WGS sequence"/>
</dbReference>
<feature type="region of interest" description="Disordered" evidence="1">
    <location>
        <begin position="135"/>
        <end position="200"/>
    </location>
</feature>
<keyword evidence="3" id="KW-1185">Reference proteome</keyword>
<accession>A0A1D2V994</accession>
<gene>
    <name evidence="2" type="ORF">ASCRUDRAFT_10457</name>
</gene>
<evidence type="ECO:0008006" key="4">
    <source>
        <dbReference type="Google" id="ProtNLM"/>
    </source>
</evidence>
<feature type="compositionally biased region" description="Low complexity" evidence="1">
    <location>
        <begin position="156"/>
        <end position="198"/>
    </location>
</feature>
<dbReference type="InterPro" id="IPR036887">
    <property type="entry name" value="HTH_APSES_sf"/>
</dbReference>
<dbReference type="OrthoDB" id="5562739at2759"/>
<dbReference type="PANTHER" id="PTHR43828:SF5">
    <property type="entry name" value="TRANSCRIPTIONAL REPRESSOR XBP1"/>
    <property type="match status" value="1"/>
</dbReference>
<dbReference type="PANTHER" id="PTHR43828">
    <property type="entry name" value="ASPARAGINASE"/>
    <property type="match status" value="1"/>
</dbReference>
<feature type="compositionally biased region" description="Low complexity" evidence="1">
    <location>
        <begin position="244"/>
        <end position="255"/>
    </location>
</feature>
<proteinExistence type="predicted"/>
<dbReference type="GeneID" id="30962233"/>
<dbReference type="STRING" id="1344418.A0A1D2V994"/>
<dbReference type="AlphaFoldDB" id="A0A1D2V994"/>
<dbReference type="EMBL" id="KV454494">
    <property type="protein sequence ID" value="ODV58198.1"/>
    <property type="molecule type" value="Genomic_DNA"/>
</dbReference>
<dbReference type="GO" id="GO:0006357">
    <property type="term" value="P:regulation of transcription by RNA polymerase II"/>
    <property type="evidence" value="ECO:0007669"/>
    <property type="project" value="UniProtKB-ARBA"/>
</dbReference>
<dbReference type="InParanoid" id="A0A1D2V994"/>
<organism evidence="2 3">
    <name type="scientific">Ascoidea rubescens DSM 1968</name>
    <dbReference type="NCBI Taxonomy" id="1344418"/>
    <lineage>
        <taxon>Eukaryota</taxon>
        <taxon>Fungi</taxon>
        <taxon>Dikarya</taxon>
        <taxon>Ascomycota</taxon>
        <taxon>Saccharomycotina</taxon>
        <taxon>Saccharomycetes</taxon>
        <taxon>Ascoideaceae</taxon>
        <taxon>Ascoidea</taxon>
    </lineage>
</organism>
<dbReference type="RefSeq" id="XP_020044505.1">
    <property type="nucleotide sequence ID" value="XM_020188597.1"/>
</dbReference>
<feature type="region of interest" description="Disordered" evidence="1">
    <location>
        <begin position="227"/>
        <end position="255"/>
    </location>
</feature>
<evidence type="ECO:0000313" key="3">
    <source>
        <dbReference type="Proteomes" id="UP000095038"/>
    </source>
</evidence>